<evidence type="ECO:0000256" key="9">
    <source>
        <dbReference type="ARBA" id="ARBA00023160"/>
    </source>
</evidence>
<keyword evidence="2 10" id="KW-0444">Lipid biosynthesis</keyword>
<dbReference type="GO" id="GO:0019367">
    <property type="term" value="P:fatty acid elongation, saturated fatty acid"/>
    <property type="evidence" value="ECO:0007669"/>
    <property type="project" value="TreeGrafter"/>
</dbReference>
<keyword evidence="3 10" id="KW-0808">Transferase</keyword>
<comment type="similarity">
    <text evidence="10">Belongs to the ELO family.</text>
</comment>
<protein>
    <recommendedName>
        <fullName evidence="10">Elongation of very long chain fatty acids protein</fullName>
        <ecNumber evidence="10">2.3.1.199</ecNumber>
    </recommendedName>
    <alternativeName>
        <fullName evidence="10">Very-long-chain 3-oxoacyl-CoA synthase</fullName>
    </alternativeName>
</protein>
<dbReference type="InterPro" id="IPR002076">
    <property type="entry name" value="ELO_fam"/>
</dbReference>
<accession>A0A9P0AFU9</accession>
<dbReference type="GO" id="GO:0005789">
    <property type="term" value="C:endoplasmic reticulum membrane"/>
    <property type="evidence" value="ECO:0007669"/>
    <property type="project" value="TreeGrafter"/>
</dbReference>
<reference evidence="11" key="1">
    <citation type="submission" date="2021-12" db="EMBL/GenBank/DDBJ databases">
        <authorList>
            <person name="King R."/>
        </authorList>
    </citation>
    <scope>NUCLEOTIDE SEQUENCE</scope>
</reference>
<evidence type="ECO:0000256" key="3">
    <source>
        <dbReference type="ARBA" id="ARBA00022679"/>
    </source>
</evidence>
<evidence type="ECO:0000313" key="12">
    <source>
        <dbReference type="Proteomes" id="UP001152759"/>
    </source>
</evidence>
<evidence type="ECO:0000256" key="8">
    <source>
        <dbReference type="ARBA" id="ARBA00023136"/>
    </source>
</evidence>
<evidence type="ECO:0000256" key="4">
    <source>
        <dbReference type="ARBA" id="ARBA00022692"/>
    </source>
</evidence>
<evidence type="ECO:0000313" key="11">
    <source>
        <dbReference type="EMBL" id="CAH0391947.1"/>
    </source>
</evidence>
<dbReference type="EC" id="2.3.1.199" evidence="10"/>
<keyword evidence="6 10" id="KW-1133">Transmembrane helix</keyword>
<dbReference type="EMBL" id="OU963867">
    <property type="protein sequence ID" value="CAH0391947.1"/>
    <property type="molecule type" value="Genomic_DNA"/>
</dbReference>
<comment type="subcellular location">
    <subcellularLocation>
        <location evidence="1">Membrane</location>
        <topology evidence="1">Multi-pass membrane protein</topology>
    </subcellularLocation>
</comment>
<dbReference type="GO" id="GO:0030148">
    <property type="term" value="P:sphingolipid biosynthetic process"/>
    <property type="evidence" value="ECO:0007669"/>
    <property type="project" value="TreeGrafter"/>
</dbReference>
<feature type="transmembrane region" description="Helical" evidence="10">
    <location>
        <begin position="147"/>
        <end position="164"/>
    </location>
</feature>
<feature type="transmembrane region" description="Helical" evidence="10">
    <location>
        <begin position="27"/>
        <end position="46"/>
    </location>
</feature>
<dbReference type="GO" id="GO:0034625">
    <property type="term" value="P:fatty acid elongation, monounsaturated fatty acid"/>
    <property type="evidence" value="ECO:0007669"/>
    <property type="project" value="TreeGrafter"/>
</dbReference>
<feature type="transmembrane region" description="Helical" evidence="10">
    <location>
        <begin position="232"/>
        <end position="255"/>
    </location>
</feature>
<evidence type="ECO:0000256" key="2">
    <source>
        <dbReference type="ARBA" id="ARBA00022516"/>
    </source>
</evidence>
<keyword evidence="5 10" id="KW-0276">Fatty acid metabolism</keyword>
<evidence type="ECO:0000256" key="10">
    <source>
        <dbReference type="RuleBase" id="RU361115"/>
    </source>
</evidence>
<keyword evidence="8 10" id="KW-0472">Membrane</keyword>
<feature type="transmembrane region" description="Helical" evidence="10">
    <location>
        <begin position="209"/>
        <end position="226"/>
    </location>
</feature>
<evidence type="ECO:0000256" key="1">
    <source>
        <dbReference type="ARBA" id="ARBA00004141"/>
    </source>
</evidence>
<feature type="transmembrane region" description="Helical" evidence="10">
    <location>
        <begin position="170"/>
        <end position="189"/>
    </location>
</feature>
<name>A0A9P0AFU9_BEMTA</name>
<evidence type="ECO:0000256" key="7">
    <source>
        <dbReference type="ARBA" id="ARBA00023098"/>
    </source>
</evidence>
<evidence type="ECO:0000256" key="5">
    <source>
        <dbReference type="ARBA" id="ARBA00022832"/>
    </source>
</evidence>
<keyword evidence="4 10" id="KW-0812">Transmembrane</keyword>
<sequence>MAAILGRVYQTYHWLNVDLQDERTKDWPLMSSPWPTLGLLVFYNYFVQSLGPRLMKDRKPFKLDGVLIVFNVVQILANILCLYECLKHGWGGRYNWICEPFDRAPTPENITVARVVYGYFLLKVSDLLDTVFFVLRKKNGQVSFLHVYHHTGMVMLTWSATKWLPGGHETFLGLINSIVHIIMYTYYLVTIVKPEQKNNIWWKKYLTQLQMVQFFMIAFHSSLLLIQPKCDYPRWVPLVMIPQNGFLFLLFFDFYKKAYMNKKPEDMKISNGKVANGKVTENGTTNKIENGFCKSNGSTEKIENGFYKKSNEKIENGFHPDIALRKVIENGKMPSKVA</sequence>
<dbReference type="GO" id="GO:0034626">
    <property type="term" value="P:fatty acid elongation, polyunsaturated fatty acid"/>
    <property type="evidence" value="ECO:0007669"/>
    <property type="project" value="TreeGrafter"/>
</dbReference>
<feature type="transmembrane region" description="Helical" evidence="10">
    <location>
        <begin position="66"/>
        <end position="86"/>
    </location>
</feature>
<dbReference type="KEGG" id="btab:109033614"/>
<gene>
    <name evidence="11" type="ORF">BEMITA_LOCUS10517</name>
</gene>
<dbReference type="PANTHER" id="PTHR11157">
    <property type="entry name" value="FATTY ACID ACYL TRANSFERASE-RELATED"/>
    <property type="match status" value="1"/>
</dbReference>
<organism evidence="11 12">
    <name type="scientific">Bemisia tabaci</name>
    <name type="common">Sweetpotato whitefly</name>
    <name type="synonym">Aleurodes tabaci</name>
    <dbReference type="NCBI Taxonomy" id="7038"/>
    <lineage>
        <taxon>Eukaryota</taxon>
        <taxon>Metazoa</taxon>
        <taxon>Ecdysozoa</taxon>
        <taxon>Arthropoda</taxon>
        <taxon>Hexapoda</taxon>
        <taxon>Insecta</taxon>
        <taxon>Pterygota</taxon>
        <taxon>Neoptera</taxon>
        <taxon>Paraneoptera</taxon>
        <taxon>Hemiptera</taxon>
        <taxon>Sternorrhyncha</taxon>
        <taxon>Aleyrodoidea</taxon>
        <taxon>Aleyrodidae</taxon>
        <taxon>Aleyrodinae</taxon>
        <taxon>Bemisia</taxon>
    </lineage>
</organism>
<dbReference type="Proteomes" id="UP001152759">
    <property type="component" value="Chromosome 6"/>
</dbReference>
<keyword evidence="9 10" id="KW-0275">Fatty acid biosynthesis</keyword>
<dbReference type="GO" id="GO:0042761">
    <property type="term" value="P:very long-chain fatty acid biosynthetic process"/>
    <property type="evidence" value="ECO:0007669"/>
    <property type="project" value="TreeGrafter"/>
</dbReference>
<proteinExistence type="inferred from homology"/>
<keyword evidence="12" id="KW-1185">Reference proteome</keyword>
<evidence type="ECO:0000256" key="6">
    <source>
        <dbReference type="ARBA" id="ARBA00022989"/>
    </source>
</evidence>
<dbReference type="PANTHER" id="PTHR11157:SF21">
    <property type="entry name" value="ELONGATION OF VERY LONG CHAIN FATTY ACIDS PROTEIN"/>
    <property type="match status" value="1"/>
</dbReference>
<dbReference type="GO" id="GO:0009922">
    <property type="term" value="F:fatty acid elongase activity"/>
    <property type="evidence" value="ECO:0007669"/>
    <property type="project" value="UniProtKB-EC"/>
</dbReference>
<dbReference type="PROSITE" id="PS01188">
    <property type="entry name" value="ELO"/>
    <property type="match status" value="1"/>
</dbReference>
<dbReference type="AlphaFoldDB" id="A0A9P0AFU9"/>
<dbReference type="InterPro" id="IPR030457">
    <property type="entry name" value="ELO_CS"/>
</dbReference>
<dbReference type="Pfam" id="PF01151">
    <property type="entry name" value="ELO"/>
    <property type="match status" value="1"/>
</dbReference>
<comment type="catalytic activity">
    <reaction evidence="10">
        <text>a very-long-chain acyl-CoA + malonyl-CoA + H(+) = a very-long-chain 3-oxoacyl-CoA + CO2 + CoA</text>
        <dbReference type="Rhea" id="RHEA:32727"/>
        <dbReference type="ChEBI" id="CHEBI:15378"/>
        <dbReference type="ChEBI" id="CHEBI:16526"/>
        <dbReference type="ChEBI" id="CHEBI:57287"/>
        <dbReference type="ChEBI" id="CHEBI:57384"/>
        <dbReference type="ChEBI" id="CHEBI:90725"/>
        <dbReference type="ChEBI" id="CHEBI:90736"/>
        <dbReference type="EC" id="2.3.1.199"/>
    </reaction>
</comment>
<keyword evidence="7 10" id="KW-0443">Lipid metabolism</keyword>
<dbReference type="OrthoDB" id="434092at2759"/>